<evidence type="ECO:0000259" key="13">
    <source>
        <dbReference type="PROSITE" id="PS51674"/>
    </source>
</evidence>
<name>A0A4P6MYP7_9MICO</name>
<feature type="binding site" evidence="11">
    <location>
        <position position="29"/>
    </location>
    <ligand>
        <name>[4Fe-4S] cluster</name>
        <dbReference type="ChEBI" id="CHEBI:49883"/>
    </ligand>
</feature>
<dbReference type="GO" id="GO:0003677">
    <property type="term" value="F:DNA binding"/>
    <property type="evidence" value="ECO:0007669"/>
    <property type="project" value="UniProtKB-UniRule"/>
</dbReference>
<dbReference type="Proteomes" id="UP000290408">
    <property type="component" value="Chromosome"/>
</dbReference>
<evidence type="ECO:0000256" key="8">
    <source>
        <dbReference type="ARBA" id="ARBA00023125"/>
    </source>
</evidence>
<keyword evidence="4 11" id="KW-0479">Metal-binding</keyword>
<comment type="function">
    <text evidence="11">Acts as a transcriptional regulator. Probably redox-responsive. The apo- but not holo-form probably binds DNA.</text>
</comment>
<evidence type="ECO:0000256" key="4">
    <source>
        <dbReference type="ARBA" id="ARBA00022723"/>
    </source>
</evidence>
<dbReference type="STRING" id="1216970.GCA_001570985_03211"/>
<reference evidence="14 15" key="1">
    <citation type="submission" date="2019-02" db="EMBL/GenBank/DDBJ databases">
        <title>Genomic data mining of an Antarctic deep-sea actinobacterium, Janibacterlimosus P3-3-X1.</title>
        <authorList>
            <person name="Liao L."/>
            <person name="Chen B."/>
        </authorList>
    </citation>
    <scope>NUCLEOTIDE SEQUENCE [LARGE SCALE GENOMIC DNA]</scope>
    <source>
        <strain evidence="14 15">P3-3-X1</strain>
    </source>
</reference>
<keyword evidence="3 11" id="KW-0004">4Fe-4S</keyword>
<dbReference type="KEGG" id="jli:EXU32_14210"/>
<accession>A0A4P6MYP7</accession>
<dbReference type="RefSeq" id="WP_130630488.1">
    <property type="nucleotide sequence ID" value="NZ_CP036164.1"/>
</dbReference>
<dbReference type="GO" id="GO:0035731">
    <property type="term" value="F:dinitrosyl-iron complex binding"/>
    <property type="evidence" value="ECO:0007669"/>
    <property type="project" value="UniProtKB-UniRule"/>
</dbReference>
<dbReference type="PANTHER" id="PTHR38839:SF2">
    <property type="entry name" value="TRANSCRIPTIONAL REGULATOR WHIB7-RELATED"/>
    <property type="match status" value="1"/>
</dbReference>
<dbReference type="PROSITE" id="PS51674">
    <property type="entry name" value="4FE4S_WBL"/>
    <property type="match status" value="1"/>
</dbReference>
<keyword evidence="15" id="KW-1185">Reference proteome</keyword>
<sequence>MTSTIPARATTPPSPSSPSSRPDSLTTPCVGDPELWFAETPEALEQAKTLCRGCPLQLACLQGAIERREPWGVWGGQILDDGRVIPRKRVRGRPRKDTAA</sequence>
<evidence type="ECO:0000256" key="2">
    <source>
        <dbReference type="ARBA" id="ARBA00006597"/>
    </source>
</evidence>
<evidence type="ECO:0000256" key="12">
    <source>
        <dbReference type="SAM" id="MobiDB-lite"/>
    </source>
</evidence>
<dbReference type="EMBL" id="CP036164">
    <property type="protein sequence ID" value="QBF47297.1"/>
    <property type="molecule type" value="Genomic_DNA"/>
</dbReference>
<keyword evidence="11" id="KW-0963">Cytoplasm</keyword>
<comment type="cofactor">
    <cofactor evidence="11">
        <name>[4Fe-4S] cluster</name>
        <dbReference type="ChEBI" id="CHEBI:49883"/>
    </cofactor>
    <text evidence="11">Binds 1 [4Fe-4S] cluster per subunit. Following nitrosylation of the [4Fe-4S] cluster binds 1 [4Fe-8(NO)] cluster per subunit.</text>
</comment>
<evidence type="ECO:0000256" key="9">
    <source>
        <dbReference type="ARBA" id="ARBA00023157"/>
    </source>
</evidence>
<evidence type="ECO:0000256" key="3">
    <source>
        <dbReference type="ARBA" id="ARBA00022485"/>
    </source>
</evidence>
<keyword evidence="7 11" id="KW-0805">Transcription regulation</keyword>
<evidence type="ECO:0000256" key="11">
    <source>
        <dbReference type="HAMAP-Rule" id="MF_01479"/>
    </source>
</evidence>
<dbReference type="GO" id="GO:0051539">
    <property type="term" value="F:4 iron, 4 sulfur cluster binding"/>
    <property type="evidence" value="ECO:0007669"/>
    <property type="project" value="UniProtKB-UniRule"/>
</dbReference>
<evidence type="ECO:0000313" key="14">
    <source>
        <dbReference type="EMBL" id="QBF47297.1"/>
    </source>
</evidence>
<gene>
    <name evidence="11" type="primary">whiB</name>
    <name evidence="14" type="ORF">EXU32_14210</name>
</gene>
<dbReference type="PANTHER" id="PTHR38839">
    <property type="entry name" value="TRANSCRIPTIONAL REGULATOR WHID-RELATED"/>
    <property type="match status" value="1"/>
</dbReference>
<feature type="domain" description="4Fe-4S Wbl-type" evidence="13">
    <location>
        <begin position="28"/>
        <end position="84"/>
    </location>
</feature>
<comment type="PTM">
    <text evidence="11">Upon Fe-S cluster removal intramolecular disulfide bonds are formed.</text>
</comment>
<dbReference type="GO" id="GO:0046872">
    <property type="term" value="F:metal ion binding"/>
    <property type="evidence" value="ECO:0007669"/>
    <property type="project" value="UniProtKB-KW"/>
</dbReference>
<keyword evidence="10 11" id="KW-0804">Transcription</keyword>
<feature type="binding site" evidence="11">
    <location>
        <position position="51"/>
    </location>
    <ligand>
        <name>[4Fe-4S] cluster</name>
        <dbReference type="ChEBI" id="CHEBI:49883"/>
    </ligand>
</feature>
<dbReference type="GO" id="GO:0045892">
    <property type="term" value="P:negative regulation of DNA-templated transcription"/>
    <property type="evidence" value="ECO:0007669"/>
    <property type="project" value="TreeGrafter"/>
</dbReference>
<dbReference type="GO" id="GO:0045454">
    <property type="term" value="P:cell redox homeostasis"/>
    <property type="evidence" value="ECO:0007669"/>
    <property type="project" value="TreeGrafter"/>
</dbReference>
<feature type="region of interest" description="Disordered" evidence="12">
    <location>
        <begin position="1"/>
        <end position="32"/>
    </location>
</feature>
<comment type="subcellular location">
    <subcellularLocation>
        <location evidence="1 11">Cytoplasm</location>
    </subcellularLocation>
</comment>
<organism evidence="14 15">
    <name type="scientific">Janibacter limosus</name>
    <dbReference type="NCBI Taxonomy" id="53458"/>
    <lineage>
        <taxon>Bacteria</taxon>
        <taxon>Bacillati</taxon>
        <taxon>Actinomycetota</taxon>
        <taxon>Actinomycetes</taxon>
        <taxon>Micrococcales</taxon>
        <taxon>Intrasporangiaceae</taxon>
        <taxon>Janibacter</taxon>
    </lineage>
</organism>
<dbReference type="AlphaFoldDB" id="A0A4P6MYP7"/>
<keyword evidence="8 11" id="KW-0238">DNA-binding</keyword>
<evidence type="ECO:0000256" key="5">
    <source>
        <dbReference type="ARBA" id="ARBA00023004"/>
    </source>
</evidence>
<evidence type="ECO:0000256" key="10">
    <source>
        <dbReference type="ARBA" id="ARBA00023163"/>
    </source>
</evidence>
<dbReference type="InterPro" id="IPR003482">
    <property type="entry name" value="Whib"/>
</dbReference>
<dbReference type="Pfam" id="PF02467">
    <property type="entry name" value="Whib"/>
    <property type="match status" value="1"/>
</dbReference>
<dbReference type="GO" id="GO:0005737">
    <property type="term" value="C:cytoplasm"/>
    <property type="evidence" value="ECO:0007669"/>
    <property type="project" value="UniProtKB-SubCell"/>
</dbReference>
<dbReference type="OrthoDB" id="5244115at2"/>
<proteinExistence type="inferred from homology"/>
<feature type="binding site" evidence="11">
    <location>
        <position position="54"/>
    </location>
    <ligand>
        <name>[4Fe-4S] cluster</name>
        <dbReference type="ChEBI" id="CHEBI:49883"/>
    </ligand>
</feature>
<evidence type="ECO:0000256" key="7">
    <source>
        <dbReference type="ARBA" id="ARBA00023015"/>
    </source>
</evidence>
<keyword evidence="9 11" id="KW-1015">Disulfide bond</keyword>
<keyword evidence="6 11" id="KW-0411">Iron-sulfur</keyword>
<evidence type="ECO:0000256" key="1">
    <source>
        <dbReference type="ARBA" id="ARBA00004496"/>
    </source>
</evidence>
<feature type="binding site" evidence="11">
    <location>
        <position position="60"/>
    </location>
    <ligand>
        <name>[4Fe-4S] cluster</name>
        <dbReference type="ChEBI" id="CHEBI:49883"/>
    </ligand>
</feature>
<dbReference type="GO" id="GO:0047134">
    <property type="term" value="F:protein-disulfide reductase [NAD(P)H] activity"/>
    <property type="evidence" value="ECO:0007669"/>
    <property type="project" value="TreeGrafter"/>
</dbReference>
<evidence type="ECO:0000256" key="6">
    <source>
        <dbReference type="ARBA" id="ARBA00023014"/>
    </source>
</evidence>
<protein>
    <recommendedName>
        <fullName evidence="11">Transcriptional regulator WhiB</fullName>
    </recommendedName>
</protein>
<feature type="compositionally biased region" description="Low complexity" evidence="12">
    <location>
        <begin position="1"/>
        <end position="28"/>
    </location>
</feature>
<evidence type="ECO:0000313" key="15">
    <source>
        <dbReference type="Proteomes" id="UP000290408"/>
    </source>
</evidence>
<dbReference type="InterPro" id="IPR034768">
    <property type="entry name" value="4FE4S_WBL"/>
</dbReference>
<keyword evidence="5 11" id="KW-0408">Iron</keyword>
<comment type="similarity">
    <text evidence="2 11">Belongs to the WhiB family.</text>
</comment>
<dbReference type="HAMAP" id="MF_01479">
    <property type="entry name" value="WhiB"/>
    <property type="match status" value="1"/>
</dbReference>
<comment type="PTM">
    <text evidence="11">The Fe-S cluster can be nitrosylated by nitric oxide (NO).</text>
</comment>